<dbReference type="Proteomes" id="UP000054217">
    <property type="component" value="Unassembled WGS sequence"/>
</dbReference>
<proteinExistence type="predicted"/>
<dbReference type="HOGENOM" id="CLU_2672099_0_0_1"/>
<evidence type="ECO:0000256" key="1">
    <source>
        <dbReference type="SAM" id="MobiDB-lite"/>
    </source>
</evidence>
<gene>
    <name evidence="2" type="ORF">M404DRAFT_995703</name>
</gene>
<dbReference type="InParanoid" id="A0A0C3PPV2"/>
<dbReference type="EMBL" id="KN831952">
    <property type="protein sequence ID" value="KIO10514.1"/>
    <property type="molecule type" value="Genomic_DNA"/>
</dbReference>
<dbReference type="AlphaFoldDB" id="A0A0C3PPV2"/>
<keyword evidence="3" id="KW-1185">Reference proteome</keyword>
<name>A0A0C3PPV2_PISTI</name>
<accession>A0A0C3PPV2</accession>
<protein>
    <submittedName>
        <fullName evidence="2">Uncharacterized protein</fullName>
    </submittedName>
</protein>
<evidence type="ECO:0000313" key="2">
    <source>
        <dbReference type="EMBL" id="KIO10514.1"/>
    </source>
</evidence>
<reference evidence="3" key="2">
    <citation type="submission" date="2015-01" db="EMBL/GenBank/DDBJ databases">
        <title>Evolutionary Origins and Diversification of the Mycorrhizal Mutualists.</title>
        <authorList>
            <consortium name="DOE Joint Genome Institute"/>
            <consortium name="Mycorrhizal Genomics Consortium"/>
            <person name="Kohler A."/>
            <person name="Kuo A."/>
            <person name="Nagy L.G."/>
            <person name="Floudas D."/>
            <person name="Copeland A."/>
            <person name="Barry K.W."/>
            <person name="Cichocki N."/>
            <person name="Veneault-Fourrey C."/>
            <person name="LaButti K."/>
            <person name="Lindquist E.A."/>
            <person name="Lipzen A."/>
            <person name="Lundell T."/>
            <person name="Morin E."/>
            <person name="Murat C."/>
            <person name="Riley R."/>
            <person name="Ohm R."/>
            <person name="Sun H."/>
            <person name="Tunlid A."/>
            <person name="Henrissat B."/>
            <person name="Grigoriev I.V."/>
            <person name="Hibbett D.S."/>
            <person name="Martin F."/>
        </authorList>
    </citation>
    <scope>NUCLEOTIDE SEQUENCE [LARGE SCALE GENOMIC DNA]</scope>
    <source>
        <strain evidence="3">Marx 270</strain>
    </source>
</reference>
<organism evidence="2 3">
    <name type="scientific">Pisolithus tinctorius Marx 270</name>
    <dbReference type="NCBI Taxonomy" id="870435"/>
    <lineage>
        <taxon>Eukaryota</taxon>
        <taxon>Fungi</taxon>
        <taxon>Dikarya</taxon>
        <taxon>Basidiomycota</taxon>
        <taxon>Agaricomycotina</taxon>
        <taxon>Agaricomycetes</taxon>
        <taxon>Agaricomycetidae</taxon>
        <taxon>Boletales</taxon>
        <taxon>Sclerodermatineae</taxon>
        <taxon>Pisolithaceae</taxon>
        <taxon>Pisolithus</taxon>
    </lineage>
</organism>
<feature type="region of interest" description="Disordered" evidence="1">
    <location>
        <begin position="52"/>
        <end position="75"/>
    </location>
</feature>
<reference evidence="2 3" key="1">
    <citation type="submission" date="2014-04" db="EMBL/GenBank/DDBJ databases">
        <authorList>
            <consortium name="DOE Joint Genome Institute"/>
            <person name="Kuo A."/>
            <person name="Kohler A."/>
            <person name="Costa M.D."/>
            <person name="Nagy L.G."/>
            <person name="Floudas D."/>
            <person name="Copeland A."/>
            <person name="Barry K.W."/>
            <person name="Cichocki N."/>
            <person name="Veneault-Fourrey C."/>
            <person name="LaButti K."/>
            <person name="Lindquist E.A."/>
            <person name="Lipzen A."/>
            <person name="Lundell T."/>
            <person name="Morin E."/>
            <person name="Murat C."/>
            <person name="Sun H."/>
            <person name="Tunlid A."/>
            <person name="Henrissat B."/>
            <person name="Grigoriev I.V."/>
            <person name="Hibbett D.S."/>
            <person name="Martin F."/>
            <person name="Nordberg H.P."/>
            <person name="Cantor M.N."/>
            <person name="Hua S.X."/>
        </authorList>
    </citation>
    <scope>NUCLEOTIDE SEQUENCE [LARGE SCALE GENOMIC DNA]</scope>
    <source>
        <strain evidence="2 3">Marx 270</strain>
    </source>
</reference>
<sequence>MVEYPSSYRFLQSQVAGPGRKETMNLESACTTAFFMYEIRASLDDVKISYKTRKRRKKGDAAECSGSRKRHGTPR</sequence>
<evidence type="ECO:0000313" key="3">
    <source>
        <dbReference type="Proteomes" id="UP000054217"/>
    </source>
</evidence>